<dbReference type="Pfam" id="PF04375">
    <property type="entry name" value="HemX"/>
    <property type="match status" value="1"/>
</dbReference>
<dbReference type="PANTHER" id="PTHR38043:SF1">
    <property type="entry name" value="PROTEIN HEMX"/>
    <property type="match status" value="1"/>
</dbReference>
<organism evidence="4 6">
    <name type="scientific">Vibrio marisflavi CECT 7928</name>
    <dbReference type="NCBI Taxonomy" id="634439"/>
    <lineage>
        <taxon>Bacteria</taxon>
        <taxon>Pseudomonadati</taxon>
        <taxon>Pseudomonadota</taxon>
        <taxon>Gammaproteobacteria</taxon>
        <taxon>Vibrionales</taxon>
        <taxon>Vibrionaceae</taxon>
        <taxon>Vibrio</taxon>
    </lineage>
</organism>
<protein>
    <submittedName>
        <fullName evidence="4">Protein HemX</fullName>
    </submittedName>
</protein>
<sequence>MANNNNQKTESDKKHDTSQDNKQTTDNKTKASASVPKKSSKTGAVALILSILIGTGLSYEIYHQSTLYKNEISQLKQQIQQNQKTLDSRLESVQSQSSKDIAQVGQQTKVELDQNQKSIKSLQMAVADMKGRSPNDWLLAEADYLVKLSARKLYLEHDIFSATELLENADQRIASLNDPNLFPLRQAMANDITALKALPIIDRDGLVLRLMSLQKQVDKLPLANAILPKESEVKKPVVSSDVSDWKTNLLTSLKEFSENFITFRTRDGNVTPLLSPKQDFYLRENIIAKLDLAIRAVYDEKDGIYSTALETASDWSHSYFDQDSTSVQQFENTLKTLSQQKVQVTYPVKLQSQDILSKIISDKLSRKVTSFTAEEK</sequence>
<dbReference type="PANTHER" id="PTHR38043">
    <property type="entry name" value="PROTEIN HEMX"/>
    <property type="match status" value="1"/>
</dbReference>
<feature type="transmembrane region" description="Helical" evidence="3">
    <location>
        <begin position="44"/>
        <end position="62"/>
    </location>
</feature>
<evidence type="ECO:0000256" key="3">
    <source>
        <dbReference type="SAM" id="Phobius"/>
    </source>
</evidence>
<feature type="compositionally biased region" description="Basic and acidic residues" evidence="2">
    <location>
        <begin position="9"/>
        <end position="29"/>
    </location>
</feature>
<evidence type="ECO:0000256" key="2">
    <source>
        <dbReference type="SAM" id="MobiDB-lite"/>
    </source>
</evidence>
<evidence type="ECO:0000313" key="6">
    <source>
        <dbReference type="Proteomes" id="UP000838748"/>
    </source>
</evidence>
<gene>
    <name evidence="4" type="primary">hemX_1</name>
    <name evidence="5" type="synonym">hemX_2</name>
    <name evidence="4" type="ORF">VMF7928_04108</name>
    <name evidence="5" type="ORF">VMF7928_04123</name>
</gene>
<keyword evidence="6" id="KW-1185">Reference proteome</keyword>
<evidence type="ECO:0000313" key="5">
    <source>
        <dbReference type="EMBL" id="CAH0542618.1"/>
    </source>
</evidence>
<keyword evidence="3" id="KW-1133">Transmembrane helix</keyword>
<keyword evidence="1" id="KW-0175">Coiled coil</keyword>
<evidence type="ECO:0000256" key="1">
    <source>
        <dbReference type="SAM" id="Coils"/>
    </source>
</evidence>
<feature type="coiled-coil region" evidence="1">
    <location>
        <begin position="65"/>
        <end position="96"/>
    </location>
</feature>
<keyword evidence="3" id="KW-0472">Membrane</keyword>
<dbReference type="RefSeq" id="WP_237363517.1">
    <property type="nucleotide sequence ID" value="NZ_CAKLDM010000002.1"/>
</dbReference>
<name>A0ABM9A9K5_9VIBR</name>
<proteinExistence type="predicted"/>
<reference evidence="4" key="1">
    <citation type="submission" date="2021-11" db="EMBL/GenBank/DDBJ databases">
        <authorList>
            <person name="Rodrigo-Torres L."/>
            <person name="Arahal R. D."/>
            <person name="Lucena T."/>
        </authorList>
    </citation>
    <scope>NUCLEOTIDE SEQUENCE</scope>
    <source>
        <strain evidence="4">CECT 7928</strain>
    </source>
</reference>
<dbReference type="InterPro" id="IPR007470">
    <property type="entry name" value="HemX"/>
</dbReference>
<dbReference type="EMBL" id="CAKLDM010000003">
    <property type="protein sequence ID" value="CAH0542618.1"/>
    <property type="molecule type" value="Genomic_DNA"/>
</dbReference>
<dbReference type="EMBL" id="CAKLDM010000002">
    <property type="protein sequence ID" value="CAH0542117.1"/>
    <property type="molecule type" value="Genomic_DNA"/>
</dbReference>
<accession>A0ABM9A9K5</accession>
<keyword evidence="3" id="KW-0812">Transmembrane</keyword>
<comment type="caution">
    <text evidence="4">The sequence shown here is derived from an EMBL/GenBank/DDBJ whole genome shotgun (WGS) entry which is preliminary data.</text>
</comment>
<feature type="region of interest" description="Disordered" evidence="2">
    <location>
        <begin position="1"/>
        <end position="37"/>
    </location>
</feature>
<dbReference type="Proteomes" id="UP000838748">
    <property type="component" value="Unassembled WGS sequence"/>
</dbReference>
<evidence type="ECO:0000313" key="4">
    <source>
        <dbReference type="EMBL" id="CAH0542117.1"/>
    </source>
</evidence>